<evidence type="ECO:0000313" key="2">
    <source>
        <dbReference type="EMBL" id="KAG0667598.1"/>
    </source>
</evidence>
<dbReference type="InterPro" id="IPR004046">
    <property type="entry name" value="GST_C"/>
</dbReference>
<sequence>MSGAQNKIVFYDLISTHEGPYPAAIPPNTWKGRLALLHKGVEHEVKYLTFTELRAMAPKLGVERPVIPFIEFPDGKIIADSWNIAEWAEKEYPDKPSIWLPDSPTSLKEDDKALQLAKNYALTLVEGTAGGGWTPFYELSAVGIDGLMPGTPETNPDKEYFRSDYKQRGKGVWQHLTTLDKGPVRERAQKSVTPFEKVLASSPFLCGQNPGFVDYIMYARYAMMRAACPTECKAVWLREDVTPNLAKWIERIETKYEAGLGEALKRLPPM</sequence>
<dbReference type="SUPFAM" id="SSF52833">
    <property type="entry name" value="Thioredoxin-like"/>
    <property type="match status" value="1"/>
</dbReference>
<dbReference type="Pfam" id="PF00043">
    <property type="entry name" value="GST_C"/>
    <property type="match status" value="1"/>
</dbReference>
<dbReference type="InterPro" id="IPR004045">
    <property type="entry name" value="Glutathione_S-Trfase_N"/>
</dbReference>
<evidence type="ECO:0000313" key="3">
    <source>
        <dbReference type="Proteomes" id="UP000777482"/>
    </source>
</evidence>
<organism evidence="2 3">
    <name type="scientific">Rhodotorula mucilaginosa</name>
    <name type="common">Yeast</name>
    <name type="synonym">Rhodotorula rubra</name>
    <dbReference type="NCBI Taxonomy" id="5537"/>
    <lineage>
        <taxon>Eukaryota</taxon>
        <taxon>Fungi</taxon>
        <taxon>Dikarya</taxon>
        <taxon>Basidiomycota</taxon>
        <taxon>Pucciniomycotina</taxon>
        <taxon>Microbotryomycetes</taxon>
        <taxon>Sporidiobolales</taxon>
        <taxon>Sporidiobolaceae</taxon>
        <taxon>Rhodotorula</taxon>
    </lineage>
</organism>
<name>A0A9P7BAS0_RHOMI</name>
<comment type="caution">
    <text evidence="2">The sequence shown here is derived from an EMBL/GenBank/DDBJ whole genome shotgun (WGS) entry which is preliminary data.</text>
</comment>
<dbReference type="SUPFAM" id="SSF47616">
    <property type="entry name" value="GST C-terminal domain-like"/>
    <property type="match status" value="1"/>
</dbReference>
<keyword evidence="3" id="KW-1185">Reference proteome</keyword>
<dbReference type="InterPro" id="IPR036249">
    <property type="entry name" value="Thioredoxin-like_sf"/>
</dbReference>
<proteinExistence type="predicted"/>
<dbReference type="Pfam" id="PF13409">
    <property type="entry name" value="GST_N_2"/>
    <property type="match status" value="1"/>
</dbReference>
<dbReference type="PROSITE" id="PS50404">
    <property type="entry name" value="GST_NTER"/>
    <property type="match status" value="1"/>
</dbReference>
<protein>
    <recommendedName>
        <fullName evidence="1">GST N-terminal domain-containing protein</fullName>
    </recommendedName>
</protein>
<dbReference type="EMBL" id="PUHQ01000001">
    <property type="protein sequence ID" value="KAG0667598.1"/>
    <property type="molecule type" value="Genomic_DNA"/>
</dbReference>
<evidence type="ECO:0000259" key="1">
    <source>
        <dbReference type="PROSITE" id="PS50404"/>
    </source>
</evidence>
<accession>A0A9P7BAS0</accession>
<dbReference type="Gene3D" id="3.40.30.10">
    <property type="entry name" value="Glutaredoxin"/>
    <property type="match status" value="1"/>
</dbReference>
<dbReference type="InterPro" id="IPR036282">
    <property type="entry name" value="Glutathione-S-Trfase_C_sf"/>
</dbReference>
<dbReference type="AlphaFoldDB" id="A0A9P7BAS0"/>
<gene>
    <name evidence="2" type="ORF">C6P46_000135</name>
</gene>
<reference evidence="2 3" key="1">
    <citation type="submission" date="2020-11" db="EMBL/GenBank/DDBJ databases">
        <title>Kefir isolates.</title>
        <authorList>
            <person name="Marcisauskas S."/>
            <person name="Kim Y."/>
            <person name="Blasche S."/>
        </authorList>
    </citation>
    <scope>NUCLEOTIDE SEQUENCE [LARGE SCALE GENOMIC DNA]</scope>
    <source>
        <strain evidence="2 3">KR</strain>
    </source>
</reference>
<dbReference type="Proteomes" id="UP000777482">
    <property type="component" value="Unassembled WGS sequence"/>
</dbReference>
<dbReference type="OrthoDB" id="4951845at2759"/>
<dbReference type="Gene3D" id="1.20.1050.10">
    <property type="match status" value="1"/>
</dbReference>
<feature type="domain" description="GST N-terminal" evidence="1">
    <location>
        <begin position="16"/>
        <end position="96"/>
    </location>
</feature>